<evidence type="ECO:0000313" key="8">
    <source>
        <dbReference type="Proteomes" id="UP000030671"/>
    </source>
</evidence>
<evidence type="ECO:0000256" key="2">
    <source>
        <dbReference type="ARBA" id="ARBA00022723"/>
    </source>
</evidence>
<keyword evidence="5" id="KW-0539">Nucleus</keyword>
<evidence type="ECO:0000256" key="1">
    <source>
        <dbReference type="ARBA" id="ARBA00004123"/>
    </source>
</evidence>
<proteinExistence type="predicted"/>
<dbReference type="STRING" id="747525.W4KBE5"/>
<keyword evidence="2" id="KW-0479">Metal-binding</keyword>
<dbReference type="CDD" id="cd12148">
    <property type="entry name" value="fungal_TF_MHR"/>
    <property type="match status" value="1"/>
</dbReference>
<dbReference type="RefSeq" id="XP_009545334.1">
    <property type="nucleotide sequence ID" value="XM_009547039.1"/>
</dbReference>
<dbReference type="PANTHER" id="PTHR47338">
    <property type="entry name" value="ZN(II)2CYS6 TRANSCRIPTION FACTOR (EUROFUNG)-RELATED"/>
    <property type="match status" value="1"/>
</dbReference>
<keyword evidence="8" id="KW-1185">Reference proteome</keyword>
<dbReference type="GO" id="GO:0008270">
    <property type="term" value="F:zinc ion binding"/>
    <property type="evidence" value="ECO:0007669"/>
    <property type="project" value="InterPro"/>
</dbReference>
<dbReference type="GO" id="GO:0003677">
    <property type="term" value="F:DNA binding"/>
    <property type="evidence" value="ECO:0007669"/>
    <property type="project" value="InterPro"/>
</dbReference>
<reference evidence="7 8" key="1">
    <citation type="journal article" date="2012" name="New Phytol.">
        <title>Insight into trade-off between wood decay and parasitism from the genome of a fungal forest pathogen.</title>
        <authorList>
            <person name="Olson A."/>
            <person name="Aerts A."/>
            <person name="Asiegbu F."/>
            <person name="Belbahri L."/>
            <person name="Bouzid O."/>
            <person name="Broberg A."/>
            <person name="Canback B."/>
            <person name="Coutinho P.M."/>
            <person name="Cullen D."/>
            <person name="Dalman K."/>
            <person name="Deflorio G."/>
            <person name="van Diepen L.T."/>
            <person name="Dunand C."/>
            <person name="Duplessis S."/>
            <person name="Durling M."/>
            <person name="Gonthier P."/>
            <person name="Grimwood J."/>
            <person name="Fossdal C.G."/>
            <person name="Hansson D."/>
            <person name="Henrissat B."/>
            <person name="Hietala A."/>
            <person name="Himmelstrand K."/>
            <person name="Hoffmeister D."/>
            <person name="Hogberg N."/>
            <person name="James T.Y."/>
            <person name="Karlsson M."/>
            <person name="Kohler A."/>
            <person name="Kues U."/>
            <person name="Lee Y.H."/>
            <person name="Lin Y.C."/>
            <person name="Lind M."/>
            <person name="Lindquist E."/>
            <person name="Lombard V."/>
            <person name="Lucas S."/>
            <person name="Lunden K."/>
            <person name="Morin E."/>
            <person name="Murat C."/>
            <person name="Park J."/>
            <person name="Raffaello T."/>
            <person name="Rouze P."/>
            <person name="Salamov A."/>
            <person name="Schmutz J."/>
            <person name="Solheim H."/>
            <person name="Stahlberg J."/>
            <person name="Velez H."/>
            <person name="de Vries R.P."/>
            <person name="Wiebenga A."/>
            <person name="Woodward S."/>
            <person name="Yakovlev I."/>
            <person name="Garbelotto M."/>
            <person name="Martin F."/>
            <person name="Grigoriev I.V."/>
            <person name="Stenlid J."/>
        </authorList>
    </citation>
    <scope>NUCLEOTIDE SEQUENCE [LARGE SCALE GENOMIC DNA]</scope>
    <source>
        <strain evidence="7 8">TC 32-1</strain>
    </source>
</reference>
<organism evidence="7 8">
    <name type="scientific">Heterobasidion irregulare (strain TC 32-1)</name>
    <dbReference type="NCBI Taxonomy" id="747525"/>
    <lineage>
        <taxon>Eukaryota</taxon>
        <taxon>Fungi</taxon>
        <taxon>Dikarya</taxon>
        <taxon>Basidiomycota</taxon>
        <taxon>Agaricomycotina</taxon>
        <taxon>Agaricomycetes</taxon>
        <taxon>Russulales</taxon>
        <taxon>Bondarzewiaceae</taxon>
        <taxon>Heterobasidion</taxon>
        <taxon>Heterobasidion annosum species complex</taxon>
    </lineage>
</organism>
<dbReference type="KEGG" id="hir:HETIRDRAFT_450741"/>
<dbReference type="OrthoDB" id="2399539at2759"/>
<dbReference type="GO" id="GO:0006351">
    <property type="term" value="P:DNA-templated transcription"/>
    <property type="evidence" value="ECO:0007669"/>
    <property type="project" value="InterPro"/>
</dbReference>
<dbReference type="PANTHER" id="PTHR47338:SF5">
    <property type="entry name" value="ZN(II)2CYS6 TRANSCRIPTION FACTOR (EUROFUNG)"/>
    <property type="match status" value="1"/>
</dbReference>
<dbReference type="InterPro" id="IPR007219">
    <property type="entry name" value="XnlR_reg_dom"/>
</dbReference>
<dbReference type="InterPro" id="IPR050815">
    <property type="entry name" value="TF_fung"/>
</dbReference>
<dbReference type="InParanoid" id="W4KBE5"/>
<keyword evidence="3" id="KW-0805">Transcription regulation</keyword>
<gene>
    <name evidence="7" type="ORF">HETIRDRAFT_450741</name>
</gene>
<evidence type="ECO:0000256" key="5">
    <source>
        <dbReference type="ARBA" id="ARBA00023242"/>
    </source>
</evidence>
<keyword evidence="4" id="KW-0804">Transcription</keyword>
<dbReference type="SMART" id="SM00906">
    <property type="entry name" value="Fungal_trans"/>
    <property type="match status" value="1"/>
</dbReference>
<accession>W4KBE5</accession>
<comment type="subcellular location">
    <subcellularLocation>
        <location evidence="1">Nucleus</location>
    </subcellularLocation>
</comment>
<evidence type="ECO:0000313" key="7">
    <source>
        <dbReference type="EMBL" id="ETW83049.1"/>
    </source>
</evidence>
<dbReference type="eggNOG" id="ENOG502SK5F">
    <property type="taxonomic scope" value="Eukaryota"/>
</dbReference>
<dbReference type="AlphaFoldDB" id="W4KBE5"/>
<dbReference type="Pfam" id="PF04082">
    <property type="entry name" value="Fungal_trans"/>
    <property type="match status" value="1"/>
</dbReference>
<feature type="domain" description="Xylanolytic transcriptional activator regulatory" evidence="6">
    <location>
        <begin position="81"/>
        <end position="159"/>
    </location>
</feature>
<dbReference type="HOGENOM" id="CLU_1337648_0_0_1"/>
<evidence type="ECO:0000256" key="3">
    <source>
        <dbReference type="ARBA" id="ARBA00023015"/>
    </source>
</evidence>
<evidence type="ECO:0000256" key="4">
    <source>
        <dbReference type="ARBA" id="ARBA00023163"/>
    </source>
</evidence>
<dbReference type="GO" id="GO:0005634">
    <property type="term" value="C:nucleus"/>
    <property type="evidence" value="ECO:0007669"/>
    <property type="project" value="UniProtKB-SubCell"/>
</dbReference>
<name>W4KBE5_HETIT</name>
<evidence type="ECO:0000259" key="6">
    <source>
        <dbReference type="SMART" id="SM00906"/>
    </source>
</evidence>
<dbReference type="GeneID" id="20676073"/>
<dbReference type="GO" id="GO:0000981">
    <property type="term" value="F:DNA-binding transcription factor activity, RNA polymerase II-specific"/>
    <property type="evidence" value="ECO:0007669"/>
    <property type="project" value="InterPro"/>
</dbReference>
<protein>
    <recommendedName>
        <fullName evidence="6">Xylanolytic transcriptional activator regulatory domain-containing protein</fullName>
    </recommendedName>
</protein>
<dbReference type="EMBL" id="KI925457">
    <property type="protein sequence ID" value="ETW83049.1"/>
    <property type="molecule type" value="Genomic_DNA"/>
</dbReference>
<sequence>MASLSAHFTPCFAACYSDPDCATEHFMLQAVGLVLHEMYKPSLERTQGSCVLPALPSTAPPSDCPHFLLSVTECHGDRDRSFMHMGIAARMAGLLRLHREETYRLLPDASAEDVIASEVARRTFWMIASQDNLQSAMNTPAPFLLRNISALLPCDEQDFALGSALHAREPSRSNNSTLIGTPSRSLFAVLIQAHNLRGQVTHHAC</sequence>
<dbReference type="Proteomes" id="UP000030671">
    <property type="component" value="Unassembled WGS sequence"/>
</dbReference>